<dbReference type="Proteomes" id="UP001319861">
    <property type="component" value="Chromosome"/>
</dbReference>
<keyword evidence="2" id="KW-1185">Reference proteome</keyword>
<organism evidence="1 2">
    <name type="scientific">Sinomonas cyclohexanicum</name>
    <name type="common">Corynebacterium cyclohexanicum</name>
    <dbReference type="NCBI Taxonomy" id="322009"/>
    <lineage>
        <taxon>Bacteria</taxon>
        <taxon>Bacillati</taxon>
        <taxon>Actinomycetota</taxon>
        <taxon>Actinomycetes</taxon>
        <taxon>Micrococcales</taxon>
        <taxon>Micrococcaceae</taxon>
        <taxon>Sinomonas</taxon>
    </lineage>
</organism>
<proteinExistence type="predicted"/>
<gene>
    <name evidence="1" type="ORF">SCMU_19310</name>
</gene>
<protein>
    <submittedName>
        <fullName evidence="1">Uncharacterized protein</fullName>
    </submittedName>
</protein>
<sequence length="59" mass="6989">MPADRDSQAVPADWPEPPWLKVFNRRELAWLAHRLDATNRELRITIQRLRAELDKEPQA</sequence>
<evidence type="ECO:0000313" key="2">
    <source>
        <dbReference type="Proteomes" id="UP001319861"/>
    </source>
</evidence>
<evidence type="ECO:0000313" key="1">
    <source>
        <dbReference type="EMBL" id="BCT76089.1"/>
    </source>
</evidence>
<dbReference type="RefSeq" id="WP_229232740.1">
    <property type="nucleotide sequence ID" value="NZ_AP024525.1"/>
</dbReference>
<dbReference type="EMBL" id="AP024525">
    <property type="protein sequence ID" value="BCT76089.1"/>
    <property type="molecule type" value="Genomic_DNA"/>
</dbReference>
<accession>A0ABM7PVG9</accession>
<reference evidence="1 2" key="1">
    <citation type="journal article" date="2021" name="J. Biosci. Bioeng.">
        <title>Identification and characterization of a chc gene cluster responsible for the aromatization pathway of cyclohexanecarboxylate degradation in Sinomonas cyclohexanicum ATCC 51369.</title>
        <authorList>
            <person name="Yamamoto T."/>
            <person name="Hasegawa Y."/>
            <person name="Lau P.C.K."/>
            <person name="Iwaki H."/>
        </authorList>
    </citation>
    <scope>NUCLEOTIDE SEQUENCE [LARGE SCALE GENOMIC DNA]</scope>
    <source>
        <strain evidence="1 2">ATCC 51369</strain>
    </source>
</reference>
<name>A0ABM7PVG9_SINCY</name>